<dbReference type="PROSITE" id="PS51471">
    <property type="entry name" value="FE2OG_OXY"/>
    <property type="match status" value="1"/>
</dbReference>
<dbReference type="Pfam" id="PF14226">
    <property type="entry name" value="DIOX_N"/>
    <property type="match status" value="1"/>
</dbReference>
<dbReference type="PANTHER" id="PTHR10209">
    <property type="entry name" value="OXIDOREDUCTASE, 2OG-FE II OXYGENASE FAMILY PROTEIN"/>
    <property type="match status" value="1"/>
</dbReference>
<reference evidence="9" key="1">
    <citation type="journal article" date="2024" name="IScience">
        <title>Strigolactones Initiate the Formation of Haustorium-like Structures in Castilleja.</title>
        <authorList>
            <person name="Buerger M."/>
            <person name="Peterson D."/>
            <person name="Chory J."/>
        </authorList>
    </citation>
    <scope>NUCLEOTIDE SEQUENCE [LARGE SCALE GENOMIC DNA]</scope>
</reference>
<evidence type="ECO:0000313" key="9">
    <source>
        <dbReference type="Proteomes" id="UP001632038"/>
    </source>
</evidence>
<feature type="domain" description="Fe2OG dioxygenase" evidence="7">
    <location>
        <begin position="212"/>
        <end position="314"/>
    </location>
</feature>
<dbReference type="AlphaFoldDB" id="A0ABD3CWV9"/>
<dbReference type="GO" id="GO:0031418">
    <property type="term" value="F:L-ascorbic acid binding"/>
    <property type="evidence" value="ECO:0007669"/>
    <property type="project" value="UniProtKB-KW"/>
</dbReference>
<evidence type="ECO:0000256" key="6">
    <source>
        <dbReference type="RuleBase" id="RU003682"/>
    </source>
</evidence>
<evidence type="ECO:0000313" key="8">
    <source>
        <dbReference type="EMBL" id="KAL3634500.1"/>
    </source>
</evidence>
<evidence type="ECO:0000259" key="7">
    <source>
        <dbReference type="PROSITE" id="PS51471"/>
    </source>
</evidence>
<dbReference type="GO" id="GO:0009805">
    <property type="term" value="P:coumarin biosynthetic process"/>
    <property type="evidence" value="ECO:0007669"/>
    <property type="project" value="UniProtKB-ARBA"/>
</dbReference>
<dbReference type="InterPro" id="IPR005123">
    <property type="entry name" value="Oxoglu/Fe-dep_dioxygenase_dom"/>
</dbReference>
<dbReference type="GO" id="GO:0002238">
    <property type="term" value="P:response to molecule of fungal origin"/>
    <property type="evidence" value="ECO:0007669"/>
    <property type="project" value="UniProtKB-ARBA"/>
</dbReference>
<evidence type="ECO:0000256" key="2">
    <source>
        <dbReference type="ARBA" id="ARBA00022723"/>
    </source>
</evidence>
<gene>
    <name evidence="8" type="ORF">CASFOL_021554</name>
</gene>
<accession>A0ABD3CWV9</accession>
<keyword evidence="9" id="KW-1185">Reference proteome</keyword>
<comment type="similarity">
    <text evidence="1 6">Belongs to the iron/ascorbate-dependent oxidoreductase family.</text>
</comment>
<dbReference type="Pfam" id="PF03171">
    <property type="entry name" value="2OG-FeII_Oxy"/>
    <property type="match status" value="1"/>
</dbReference>
<evidence type="ECO:0000256" key="1">
    <source>
        <dbReference type="ARBA" id="ARBA00008056"/>
    </source>
</evidence>
<dbReference type="GO" id="GO:0016706">
    <property type="term" value="F:2-oxoglutarate-dependent dioxygenase activity"/>
    <property type="evidence" value="ECO:0007669"/>
    <property type="project" value="UniProtKB-ARBA"/>
</dbReference>
<dbReference type="Gene3D" id="2.60.120.330">
    <property type="entry name" value="B-lactam Antibiotic, Isopenicillin N Synthase, Chain"/>
    <property type="match status" value="1"/>
</dbReference>
<sequence length="373" mass="42122">MDLTAQPTKNSDSNGRKIEIQAFDNTKAGVKGLIQPGLEKIPHIFIHEQYILEKNFKKLPQKSNLCIPTIDLESSNKDEIIGKVKEACENWGFFQVVNHGIPINLTNRVLESVKEFHELDDEVKKQYYSRDFTKKVIYNSNFDLHQSESANWRDTLYLNMGPDPPQPEELPQACRDTMMEYSKQVKKLGIDLLGLLSVALGLNQEHLKEMDCAEGLYVTAHYYPACPEPDLTLGLTGHTDSGFITILLQDQIIGGLQVLHKDQWVDVPPNPGALVVNIGDLMQLVTNAKFKSVNHRVLANRVGPRISVAFFFRPHIRESSNSTVYRPIKELLSEENPAIYREATGEELVACRYKKGLDGVPLLAHFELKSPSE</sequence>
<organism evidence="8 9">
    <name type="scientific">Castilleja foliolosa</name>
    <dbReference type="NCBI Taxonomy" id="1961234"/>
    <lineage>
        <taxon>Eukaryota</taxon>
        <taxon>Viridiplantae</taxon>
        <taxon>Streptophyta</taxon>
        <taxon>Embryophyta</taxon>
        <taxon>Tracheophyta</taxon>
        <taxon>Spermatophyta</taxon>
        <taxon>Magnoliopsida</taxon>
        <taxon>eudicotyledons</taxon>
        <taxon>Gunneridae</taxon>
        <taxon>Pentapetalae</taxon>
        <taxon>asterids</taxon>
        <taxon>lamiids</taxon>
        <taxon>Lamiales</taxon>
        <taxon>Orobanchaceae</taxon>
        <taxon>Pedicularideae</taxon>
        <taxon>Castillejinae</taxon>
        <taxon>Castilleja</taxon>
    </lineage>
</organism>
<dbReference type="FunFam" id="2.60.120.330:FF:000005">
    <property type="entry name" value="1-aminocyclopropane-1-carboxylate oxidase homolog 1"/>
    <property type="match status" value="1"/>
</dbReference>
<protein>
    <recommendedName>
        <fullName evidence="7">Fe2OG dioxygenase domain-containing protein</fullName>
    </recommendedName>
</protein>
<dbReference type="GO" id="GO:0046872">
    <property type="term" value="F:metal ion binding"/>
    <property type="evidence" value="ECO:0007669"/>
    <property type="project" value="UniProtKB-KW"/>
</dbReference>
<dbReference type="EMBL" id="JAVIJP010000028">
    <property type="protein sequence ID" value="KAL3634500.1"/>
    <property type="molecule type" value="Genomic_DNA"/>
</dbReference>
<dbReference type="SUPFAM" id="SSF51197">
    <property type="entry name" value="Clavaminate synthase-like"/>
    <property type="match status" value="1"/>
</dbReference>
<evidence type="ECO:0000256" key="4">
    <source>
        <dbReference type="ARBA" id="ARBA00023002"/>
    </source>
</evidence>
<keyword evidence="5 6" id="KW-0408">Iron</keyword>
<name>A0ABD3CWV9_9LAMI</name>
<dbReference type="PANTHER" id="PTHR10209:SF841">
    <property type="entry name" value="1-AMINOCYCLOPROPANE-1-CARBOXYLATE OXIDASE HOMOLOG 1-LIKE"/>
    <property type="match status" value="1"/>
</dbReference>
<keyword evidence="2 6" id="KW-0479">Metal-binding</keyword>
<keyword evidence="3" id="KW-0847">Vitamin C</keyword>
<proteinExistence type="inferred from homology"/>
<evidence type="ECO:0000256" key="3">
    <source>
        <dbReference type="ARBA" id="ARBA00022896"/>
    </source>
</evidence>
<evidence type="ECO:0000256" key="5">
    <source>
        <dbReference type="ARBA" id="ARBA00023004"/>
    </source>
</evidence>
<comment type="caution">
    <text evidence="8">The sequence shown here is derived from an EMBL/GenBank/DDBJ whole genome shotgun (WGS) entry which is preliminary data.</text>
</comment>
<dbReference type="InterPro" id="IPR026992">
    <property type="entry name" value="DIOX_N"/>
</dbReference>
<keyword evidence="4 6" id="KW-0560">Oxidoreductase</keyword>
<dbReference type="InterPro" id="IPR044861">
    <property type="entry name" value="IPNS-like_FE2OG_OXY"/>
</dbReference>
<dbReference type="Proteomes" id="UP001632038">
    <property type="component" value="Unassembled WGS sequence"/>
</dbReference>
<dbReference type="InterPro" id="IPR027443">
    <property type="entry name" value="IPNS-like_sf"/>
</dbReference>